<organism evidence="2 3">
    <name type="scientific">Goekera deserti</name>
    <dbReference type="NCBI Taxonomy" id="2497753"/>
    <lineage>
        <taxon>Bacteria</taxon>
        <taxon>Bacillati</taxon>
        <taxon>Actinomycetota</taxon>
        <taxon>Actinomycetes</taxon>
        <taxon>Geodermatophilales</taxon>
        <taxon>Geodermatophilaceae</taxon>
        <taxon>Goekera</taxon>
    </lineage>
</organism>
<dbReference type="AlphaFoldDB" id="A0A7K3WC20"/>
<dbReference type="SUPFAM" id="SSF140478">
    <property type="entry name" value="LemA-like"/>
    <property type="match status" value="1"/>
</dbReference>
<keyword evidence="1" id="KW-1133">Transmembrane helix</keyword>
<dbReference type="EMBL" id="JAAGWK010000009">
    <property type="protein sequence ID" value="NEL53340.1"/>
    <property type="molecule type" value="Genomic_DNA"/>
</dbReference>
<gene>
    <name evidence="2" type="ORF">G1H19_04835</name>
</gene>
<accession>A0A7K3WC20</accession>
<dbReference type="InterPro" id="IPR023353">
    <property type="entry name" value="LemA-like_dom_sf"/>
</dbReference>
<keyword evidence="3" id="KW-1185">Reference proteome</keyword>
<feature type="transmembrane region" description="Helical" evidence="1">
    <location>
        <begin position="6"/>
        <end position="25"/>
    </location>
</feature>
<dbReference type="RefSeq" id="WP_162392519.1">
    <property type="nucleotide sequence ID" value="NZ_JAABOZ010000002.1"/>
</dbReference>
<keyword evidence="1" id="KW-0472">Membrane</keyword>
<protein>
    <submittedName>
        <fullName evidence="2">LemA family protein</fullName>
    </submittedName>
</protein>
<dbReference type="Gene3D" id="1.20.1440.20">
    <property type="entry name" value="LemA-like domain"/>
    <property type="match status" value="1"/>
</dbReference>
<name>A0A7K3WC20_9ACTN</name>
<comment type="caution">
    <text evidence="2">The sequence shown here is derived from an EMBL/GenBank/DDBJ whole genome shotgun (WGS) entry which is preliminary data.</text>
</comment>
<sequence>MSSGVWLLIGAGVLALAGCWVLWTLTRLRRLERRVQLAWSALDVLLQRRAEVVAQVVDRHPAVLGERRSAQLTEAVARVRVPAGPDREAAENGLARALAQAADRLAALPPALQHEVEDTGTRVGLARSFYNDAVRDTRSLRGRRRSRWLRLHGRRPLPRYFDIQAGTAVTRSRAAQATGRDVA</sequence>
<reference evidence="2 3" key="1">
    <citation type="submission" date="2020-02" db="EMBL/GenBank/DDBJ databases">
        <title>The whole genome sequence of CPCC 205119.</title>
        <authorList>
            <person name="Jiang Z."/>
        </authorList>
    </citation>
    <scope>NUCLEOTIDE SEQUENCE [LARGE SCALE GENOMIC DNA]</scope>
    <source>
        <strain evidence="2 3">CPCC 205119</strain>
    </source>
</reference>
<evidence type="ECO:0000313" key="2">
    <source>
        <dbReference type="EMBL" id="NEL53340.1"/>
    </source>
</evidence>
<keyword evidence="1" id="KW-0812">Transmembrane</keyword>
<evidence type="ECO:0000313" key="3">
    <source>
        <dbReference type="Proteomes" id="UP000470470"/>
    </source>
</evidence>
<dbReference type="Proteomes" id="UP000470470">
    <property type="component" value="Unassembled WGS sequence"/>
</dbReference>
<proteinExistence type="predicted"/>
<evidence type="ECO:0000256" key="1">
    <source>
        <dbReference type="SAM" id="Phobius"/>
    </source>
</evidence>